<dbReference type="InterPro" id="IPR014030">
    <property type="entry name" value="Ketoacyl_synth_N"/>
</dbReference>
<dbReference type="Proteomes" id="UP000824988">
    <property type="component" value="Chromosome"/>
</dbReference>
<dbReference type="PROSITE" id="PS52004">
    <property type="entry name" value="KS3_2"/>
    <property type="match status" value="1"/>
</dbReference>
<dbReference type="UniPathway" id="UPA00094"/>
<dbReference type="InterPro" id="IPR014031">
    <property type="entry name" value="Ketoacyl_synth_C"/>
</dbReference>
<dbReference type="GO" id="GO:0006633">
    <property type="term" value="P:fatty acid biosynthetic process"/>
    <property type="evidence" value="ECO:0007669"/>
    <property type="project" value="UniProtKB-UniPathway"/>
</dbReference>
<dbReference type="InterPro" id="IPR018201">
    <property type="entry name" value="Ketoacyl_synth_AS"/>
</dbReference>
<dbReference type="Pfam" id="PF14765">
    <property type="entry name" value="PS-DH"/>
    <property type="match status" value="1"/>
</dbReference>
<evidence type="ECO:0000256" key="2">
    <source>
        <dbReference type="ARBA" id="ARBA00006484"/>
    </source>
</evidence>
<dbReference type="Pfam" id="PF00109">
    <property type="entry name" value="ketoacyl-synt"/>
    <property type="match status" value="1"/>
</dbReference>
<accession>A0A8D4VQV8</accession>
<feature type="domain" description="PKS/mFAS DH" evidence="10">
    <location>
        <begin position="926"/>
        <end position="1220"/>
    </location>
</feature>
<feature type="domain" description="Carrier" evidence="8">
    <location>
        <begin position="1714"/>
        <end position="1789"/>
    </location>
</feature>
<dbReference type="CDD" id="cd08955">
    <property type="entry name" value="KR_2_FAS_SDR_x"/>
    <property type="match status" value="1"/>
</dbReference>
<dbReference type="InterPro" id="IPR006162">
    <property type="entry name" value="Ppantetheine_attach_site"/>
</dbReference>
<protein>
    <submittedName>
        <fullName evidence="11">Polyketide synthase</fullName>
    </submittedName>
</protein>
<comment type="similarity">
    <text evidence="2">Belongs to the short-chain dehydrogenases/reductases (SDR) family.</text>
</comment>
<dbReference type="PROSITE" id="PS52019">
    <property type="entry name" value="PKS_MFAS_DH"/>
    <property type="match status" value="1"/>
</dbReference>
<dbReference type="SMART" id="SM01294">
    <property type="entry name" value="PKS_PP_betabranch"/>
    <property type="match status" value="1"/>
</dbReference>
<dbReference type="InterPro" id="IPR020806">
    <property type="entry name" value="PKS_PP-bd"/>
</dbReference>
<dbReference type="InterPro" id="IPR050091">
    <property type="entry name" value="PKS_NRPS_Biosynth_Enz"/>
</dbReference>
<dbReference type="FunFam" id="3.40.47.10:FF:000019">
    <property type="entry name" value="Polyketide synthase type I"/>
    <property type="match status" value="1"/>
</dbReference>
<dbReference type="PROSITE" id="PS00012">
    <property type="entry name" value="PHOSPHOPANTETHEINE"/>
    <property type="match status" value="1"/>
</dbReference>
<evidence type="ECO:0000259" key="8">
    <source>
        <dbReference type="PROSITE" id="PS50075"/>
    </source>
</evidence>
<feature type="active site" description="Proton donor; for dehydratase activity" evidence="7">
    <location>
        <position position="1126"/>
    </location>
</feature>
<feature type="domain" description="Ketosynthase family 3 (KS3)" evidence="9">
    <location>
        <begin position="30"/>
        <end position="456"/>
    </location>
</feature>
<dbReference type="InterPro" id="IPR013968">
    <property type="entry name" value="PKS_KR"/>
</dbReference>
<dbReference type="KEGG" id="moz:MoryE10_15680"/>
<feature type="active site" description="Proton acceptor; for dehydratase activity" evidence="7">
    <location>
        <position position="958"/>
    </location>
</feature>
<organism evidence="11 12">
    <name type="scientific">Methylogaea oryzae</name>
    <dbReference type="NCBI Taxonomy" id="1295382"/>
    <lineage>
        <taxon>Bacteria</taxon>
        <taxon>Pseudomonadati</taxon>
        <taxon>Pseudomonadota</taxon>
        <taxon>Gammaproteobacteria</taxon>
        <taxon>Methylococcales</taxon>
        <taxon>Methylococcaceae</taxon>
        <taxon>Methylogaea</taxon>
    </lineage>
</organism>
<dbReference type="InterPro" id="IPR057326">
    <property type="entry name" value="KR_dom"/>
</dbReference>
<dbReference type="InterPro" id="IPR020807">
    <property type="entry name" value="PKS_DH"/>
</dbReference>
<feature type="region of interest" description="N-terminal hotdog fold" evidence="7">
    <location>
        <begin position="926"/>
        <end position="1055"/>
    </location>
</feature>
<evidence type="ECO:0000259" key="9">
    <source>
        <dbReference type="PROSITE" id="PS52004"/>
    </source>
</evidence>
<evidence type="ECO:0000256" key="3">
    <source>
        <dbReference type="ARBA" id="ARBA00022450"/>
    </source>
</evidence>
<dbReference type="PROSITE" id="PS50075">
    <property type="entry name" value="CARRIER"/>
    <property type="match status" value="1"/>
</dbReference>
<evidence type="ECO:0000259" key="10">
    <source>
        <dbReference type="PROSITE" id="PS52019"/>
    </source>
</evidence>
<dbReference type="InterPro" id="IPR020841">
    <property type="entry name" value="PKS_Beta-ketoAc_synthase_dom"/>
</dbReference>
<reference evidence="11" key="1">
    <citation type="submission" date="2019-06" db="EMBL/GenBank/DDBJ databases">
        <title>Complete genome sequence of Methylogaea oryzae strain JCM16910.</title>
        <authorList>
            <person name="Asakawa S."/>
        </authorList>
    </citation>
    <scope>NUCLEOTIDE SEQUENCE</scope>
    <source>
        <strain evidence="11">E10</strain>
    </source>
</reference>
<dbReference type="Pfam" id="PF22621">
    <property type="entry name" value="CurL-like_PKS_C"/>
    <property type="match status" value="1"/>
</dbReference>
<dbReference type="Pfam" id="PF08659">
    <property type="entry name" value="KR"/>
    <property type="match status" value="1"/>
</dbReference>
<dbReference type="PANTHER" id="PTHR43775:SF37">
    <property type="entry name" value="SI:DKEY-61P9.11"/>
    <property type="match status" value="1"/>
</dbReference>
<evidence type="ECO:0000256" key="1">
    <source>
        <dbReference type="ARBA" id="ARBA00005194"/>
    </source>
</evidence>
<comment type="function">
    <text evidence="6">Involved in production of the polyketide antibiotic thailandamide.</text>
</comment>
<gene>
    <name evidence="11" type="ORF">MoryE10_15680</name>
</gene>
<evidence type="ECO:0000256" key="5">
    <source>
        <dbReference type="ARBA" id="ARBA00022679"/>
    </source>
</evidence>
<proteinExistence type="inferred from homology"/>
<dbReference type="GO" id="GO:0031177">
    <property type="term" value="F:phosphopantetheine binding"/>
    <property type="evidence" value="ECO:0007669"/>
    <property type="project" value="InterPro"/>
</dbReference>
<evidence type="ECO:0000256" key="7">
    <source>
        <dbReference type="PROSITE-ProRule" id="PRU01363"/>
    </source>
</evidence>
<comment type="pathway">
    <text evidence="1">Lipid metabolism; fatty acid biosynthesis.</text>
</comment>
<keyword evidence="3" id="KW-0596">Phosphopantetheine</keyword>
<dbReference type="CDD" id="cd00833">
    <property type="entry name" value="PKS"/>
    <property type="match status" value="1"/>
</dbReference>
<dbReference type="InterPro" id="IPR049551">
    <property type="entry name" value="PKS_DH_C"/>
</dbReference>
<name>A0A8D4VQV8_9GAMM</name>
<keyword evidence="12" id="KW-1185">Reference proteome</keyword>
<dbReference type="SMART" id="SM00827">
    <property type="entry name" value="PKS_AT"/>
    <property type="match status" value="1"/>
</dbReference>
<dbReference type="Pfam" id="PF21089">
    <property type="entry name" value="PKS_DH_N"/>
    <property type="match status" value="1"/>
</dbReference>
<dbReference type="SMART" id="SM00822">
    <property type="entry name" value="PKS_KR"/>
    <property type="match status" value="1"/>
</dbReference>
<dbReference type="SMART" id="SM00825">
    <property type="entry name" value="PKS_KS"/>
    <property type="match status" value="1"/>
</dbReference>
<dbReference type="EMBL" id="AP019782">
    <property type="protein sequence ID" value="BBL70962.1"/>
    <property type="molecule type" value="Genomic_DNA"/>
</dbReference>
<feature type="region of interest" description="C-terminal hotdog fold" evidence="7">
    <location>
        <begin position="1066"/>
        <end position="1220"/>
    </location>
</feature>
<dbReference type="RefSeq" id="WP_221048751.1">
    <property type="nucleotide sequence ID" value="NZ_AP019782.1"/>
</dbReference>
<dbReference type="SMART" id="SM00826">
    <property type="entry name" value="PKS_DH"/>
    <property type="match status" value="1"/>
</dbReference>
<dbReference type="InterPro" id="IPR049900">
    <property type="entry name" value="PKS_mFAS_DH"/>
</dbReference>
<keyword evidence="4" id="KW-0597">Phosphoprotein</keyword>
<dbReference type="PROSITE" id="PS00606">
    <property type="entry name" value="KS3_1"/>
    <property type="match status" value="1"/>
</dbReference>
<dbReference type="GO" id="GO:0004312">
    <property type="term" value="F:fatty acid synthase activity"/>
    <property type="evidence" value="ECO:0007669"/>
    <property type="project" value="TreeGrafter"/>
</dbReference>
<dbReference type="Pfam" id="PF00698">
    <property type="entry name" value="Acyl_transf_1"/>
    <property type="match status" value="1"/>
</dbReference>
<dbReference type="Pfam" id="PF00550">
    <property type="entry name" value="PP-binding"/>
    <property type="match status" value="1"/>
</dbReference>
<evidence type="ECO:0000256" key="4">
    <source>
        <dbReference type="ARBA" id="ARBA00022553"/>
    </source>
</evidence>
<dbReference type="Pfam" id="PF02801">
    <property type="entry name" value="Ketoacyl-synt_C"/>
    <property type="match status" value="1"/>
</dbReference>
<evidence type="ECO:0000256" key="6">
    <source>
        <dbReference type="ARBA" id="ARBA00054155"/>
    </source>
</evidence>
<keyword evidence="5" id="KW-0808">Transferase</keyword>
<dbReference type="InterPro" id="IPR009081">
    <property type="entry name" value="PP-bd_ACP"/>
</dbReference>
<dbReference type="SMART" id="SM00823">
    <property type="entry name" value="PKS_PP"/>
    <property type="match status" value="1"/>
</dbReference>
<evidence type="ECO:0000313" key="11">
    <source>
        <dbReference type="EMBL" id="BBL70962.1"/>
    </source>
</evidence>
<sequence length="1835" mass="196917">MTEDTSSNERILLALRQARAAVESVERSRYEPIAIVGIGCRLPGGIDDADSYWLRLCDGLDAVGDVPPERWDNNAIFDADRRAAGKTYTGRGAFIPLPDRFDAEFFGISPREAARLDPQQRLLLETAWEALEDAGLAGHTSGLSGGVYIGIGQSHYGDLQLTPEHLESIDTYSGTGSLHCFASGRLSHWLGLDGPSLSIDTACSSSLVAVHLACQSLRSGETRLALAGGVHLNLAPHVSVFLSRAGVLAPDGRSKAFDAAADGFGRGEGCAVIVLKRLSDALADGDPIHALIRGTAVNHDGAGAGLTVPNEASQAKVIRDALQNARVAADTVGLVETHGTGTELGDPIEARALGQVFANRPGVEPPLYLGAVKSSIGHLEAAAGLAGLLKAALAVKHGQIPVQSHYHQPNPHIPWAELPFAIPRQTLPWPAGYAQRIAGISAFGMSGTNAHVVLEAPPAAVAEDIPNTMDRPRHLLALSARSETALRALAGRYREYLNAHPDRSLADMCFSAATGRGVFEHRLALVCTDRAEAASQLPAVERSESSTITIIGRAPRDRDNEKPVFLFTGQGSQYWNMGRELYQTQPGFRASLERCAAVLDPLLEKPLLDVLYGSEADGALLDRTDFTQPALFSLQYALAELWQSWGIKPAAVLGHSLGEYAAACVAGVFGLEDGLKLVAARGRLMRALPGNGAMAALLCQDAAALADWLAQCGEDVVVSGYNSPRELVVSGSQTAVQAVLQRLAERGTAGRQLAVSHAFHSPLMAPMLDEFAPIARSVVYAAPRLDMLSAVDGGWNNAADADYWCRQILEPVRFSKAMAELARHGHRLFLEIGPRPILSGLGRANLPGEERTWLTSLDRSQGDWDCLLHSLGRLFCSGVAFDGTGFDRDYARRRVRLPSYPFQRSRHWLEPQARPAPIPAAPAEGLPLAGRRLALPGCPDIRYETRLEPAHCAALCDHRVFGSLVVAGAYHLATVLEAASQALGTTNLRLEDIRLPRALAIPDGAGCRLQVLLEPSEGSGYSFRTLSCADGLDANDDAAWVTHVSGKLNTVGYAPRTAAPLGAQCAPYEEDGTDFYTRLSTIGFDLGPSYRWTQRIEQHDGQIRCRLQAPRQWDKQDAALHPGLLDTCFQILSRFWPATAEQMLASGTLYVPFAIAAVELRRFPGDASQTLLCRAFKETKDADNSELTVAAGLSLETENGEPLLRVEGFQFRRTGRDALLAGLRGQMNEVLELDWTPLEETAGPAPSTQQQWLILADKGGLGQALAERLQRLDHGCQVVAADEDLLQINAAEWDGVAYLRGLDNPEPSDATTLQTTLLANVAEVQTLLRRLAGAAPRLWLVTRGSQAVTETPSWASLAQAPLWGLFSVLASEHANLKPACIDLPPSATADDAAWLAEALLQAGREDWLAIRAGRRYAARLWRHDAGNRTPTTIRPDATYLITGGLGGLGLKLAGWLVQQGARCLVLNGRSGPGPEAQSQLEQLRRQGAQVHCRAADIADAEPAAALFAWMDAELPPLRGVFHAAGVLQDGLLLQQSREQLAAVFAPKLAGAWNLHQLTMNRPLDFLVLFASAATLIGSRGQAGYAMANAFLDALAQFRHTQGLPALSLDWGAWAEAGMGARLPENERRRWAERGFAAIAPQRGLDILGSLLGSPSAQLAVLPVDKPALLAGWAPPRFDGLVPMDAAAGHSTPPLPSPAPWAQNAENAPPEQRLALLENRVRLVVADTLGIKAPAAIEPRARLFDLGFDSILALEAAEKLTKELGIALHDTLIFEYPTLEALVNYLARACRIGPAEAESNRAAEPAFAPLEETDIAALSDEDAERLLLAQLKDLAE</sequence>
<dbReference type="GO" id="GO:0004315">
    <property type="term" value="F:3-oxoacyl-[acyl-carrier-protein] synthase activity"/>
    <property type="evidence" value="ECO:0007669"/>
    <property type="project" value="InterPro"/>
</dbReference>
<dbReference type="InterPro" id="IPR049552">
    <property type="entry name" value="PKS_DH_N"/>
</dbReference>
<dbReference type="FunFam" id="3.40.366.10:FF:000002">
    <property type="entry name" value="Probable polyketide synthase 2"/>
    <property type="match status" value="1"/>
</dbReference>
<dbReference type="InterPro" id="IPR014043">
    <property type="entry name" value="Acyl_transferase_dom"/>
</dbReference>
<dbReference type="PANTHER" id="PTHR43775">
    <property type="entry name" value="FATTY ACID SYNTHASE"/>
    <property type="match status" value="1"/>
</dbReference>
<evidence type="ECO:0000313" key="12">
    <source>
        <dbReference type="Proteomes" id="UP000824988"/>
    </source>
</evidence>